<dbReference type="Gene3D" id="3.40.630.10">
    <property type="entry name" value="Zn peptidases"/>
    <property type="match status" value="1"/>
</dbReference>
<keyword evidence="5 8" id="KW-0472">Membrane</keyword>
<dbReference type="EMBL" id="CP000478">
    <property type="protein sequence ID" value="ABK15952.1"/>
    <property type="molecule type" value="Genomic_DNA"/>
</dbReference>
<accession>A0LEV0</accession>
<dbReference type="KEGG" id="sfu:Sfum_0251"/>
<dbReference type="SUPFAM" id="SSF52025">
    <property type="entry name" value="PA domain"/>
    <property type="match status" value="1"/>
</dbReference>
<keyword evidence="3 8" id="KW-0812">Transmembrane</keyword>
<reference evidence="10 11" key="1">
    <citation type="submission" date="2006-10" db="EMBL/GenBank/DDBJ databases">
        <title>Complete sequence of Syntrophobacter fumaroxidans MPOB.</title>
        <authorList>
            <consortium name="US DOE Joint Genome Institute"/>
            <person name="Copeland A."/>
            <person name="Lucas S."/>
            <person name="Lapidus A."/>
            <person name="Barry K."/>
            <person name="Detter J.C."/>
            <person name="Glavina del Rio T."/>
            <person name="Hammon N."/>
            <person name="Israni S."/>
            <person name="Pitluck S."/>
            <person name="Goltsman E.G."/>
            <person name="Martinez M."/>
            <person name="Schmutz J."/>
            <person name="Larimer F."/>
            <person name="Land M."/>
            <person name="Hauser L."/>
            <person name="Kyrpides N."/>
            <person name="Kim E."/>
            <person name="Boone D.R."/>
            <person name="Brockman F."/>
            <person name="Culley D."/>
            <person name="Ferry J."/>
            <person name="Gunsalus R."/>
            <person name="McInerney M.J."/>
            <person name="Morrison M."/>
            <person name="Plugge C."/>
            <person name="Rohlin L."/>
            <person name="Scholten J."/>
            <person name="Sieber J."/>
            <person name="Stams A.J.M."/>
            <person name="Worm P."/>
            <person name="Henstra A.M."/>
            <person name="Richardson P."/>
        </authorList>
    </citation>
    <scope>NUCLEOTIDE SEQUENCE [LARGE SCALE GENOMIC DNA]</scope>
    <source>
        <strain evidence="11">DSM 10017 / MPOB</strain>
    </source>
</reference>
<evidence type="ECO:0000256" key="4">
    <source>
        <dbReference type="ARBA" id="ARBA00022989"/>
    </source>
</evidence>
<dbReference type="Proteomes" id="UP000001784">
    <property type="component" value="Chromosome"/>
</dbReference>
<dbReference type="PANTHER" id="PTHR30572">
    <property type="entry name" value="MEMBRANE COMPONENT OF TRANSPORTER-RELATED"/>
    <property type="match status" value="1"/>
</dbReference>
<dbReference type="eggNOG" id="COG0577">
    <property type="taxonomic scope" value="Bacteria"/>
</dbReference>
<keyword evidence="4 8" id="KW-1133">Transmembrane helix</keyword>
<feature type="domain" description="ABC3 transporter permease C-terminal" evidence="9">
    <location>
        <begin position="1313"/>
        <end position="1421"/>
    </location>
</feature>
<name>A0LEV0_SYNFM</name>
<sequence length="1589" mass="176575">MPTDAKTRSGFNRAARIVLLAWLTACPLWSGLFPGVGYGREVMDHVAFFTDLKDRSAGSPGSDAAADYILDFFKKAGLSEVASQQFLTPVPEVVSASIEAEGRTVNLYPWGPNLVYLPMTPENGLRGQLIYAGRGDFKDFDRTRLYESIVLMDMESSGNWINAASFGAAAIVFIGRDDSVKGQFEEKDTRTPLTIPRFWVPAGDGEALKRLAMEKTPQAVVKSKTRWQNKLVRNCYGLLKGSDPKLRKEMVVVDAAYDASFRVLGLAPGADEATSVAALLILAEEFSRHPPARSVLFVATVGNNESHDGMRHLIWSVKTKKKSLKKLTNQLKDTKARIDDQYDLLEKGRYLEQEKPADRESILEILVEKAKDRADALSREIQYRRSASALELAEAQEGPRAYRQIAMVNDIGRLTAQQRELAVQLLDEAVEDRRATHKELKVRVQAMKSSTALRGLLEEYTQVLFFDLHLSSHYETLGLIETGETFPVRESIRKISRAGRLIGLFTQSGRETAAETGIPDIFRDTSRGASPEEISVRAGSVCHPASDVASIAGLPAVSLVSLEDRRLLWSTPADTLDRMDRKKVETLSGFLPPALRRLFSEPSLKSAVDAGVSGLSNLEGQAMFIRQGELFPDQPASGTIISILQGDSVFRTMVLRDGTYFMPGLANKRVSLEKLILEPYGIDPATGRIGIAADKAKTGKENYRISVKSDLASAPLIMFRCLQTDILPIFNPRNMGYLTKLELIDAATEAPPLRHWYSRVDGRDTMSISLFLEKGTRFKLIMSESLLGKEFFLLNGIPENPNGIGFLVGEPPTVSVAPYHVAKDLYSLVGGRLRNLFQHGIVNVHLEELYRQAGTELEQGILALSEHRYGDFWDRVATAWAKLDIVYAEVEGNQRDVLGGVMFFIALFVPFAYCMERYIFCFRGIYQQIVAFFLILIMTILAIRGLHPAFQLTYSPMVVIIAFFIVGLSLLVSAIIFIRFEKEMEDLQTRQAHLRTPQASKWQAFGAGFSIGVSNLNRRKLRTGLTCVTLIILTFTVMSFTNVKSLHRSTLTRIAEDNPYEGVLLRHQFRLPMTMLTLEDMKARFGPEGASIWPRGWIEPAGLTERTISAVYASGRHAPVEGLLGLGPSAPEVFTRLVTKGRWLNETDDRAVLLPLAMAARLGLDPERDLNVPVEIMGARFTVVGFFDGSALDEAKDLDRHPITPAYLEVSHGEELSEVEIEAMQTGEELLPQTERFRYAAGNRTVIMPFAKCVEYGGKLKAVSILPRSSPTEIADRLSTWLAYPLFVGENGTWYHSASTTLRYSGVANLLVPILIVIFITLNTMIGHVHERQKEISTYTSVGLAPTHVGFLFIVEALSLAVISTVLGYILAQLSAKYLGNTAMFSQLTFNYSSLASVACMFLVFSVVFLAALYPARLAAQIAMPDVNRSWTLPAPEGDVIHMNLPFLLKAEEEAGIMKFLKAFYGSHQDVAHGSFIVDEIDMDDALPPVRPGQNPIPVCIVIRTNAWLAPFDFAIKQRVHLHCCPSEENPGYLEIAIQMTRISGERSAWVRANNSFIKALRKQMLLWRLLDADTKAIYYLPEQSETAG</sequence>
<dbReference type="Pfam" id="PF02687">
    <property type="entry name" value="FtsX"/>
    <property type="match status" value="1"/>
</dbReference>
<dbReference type="SUPFAM" id="SSF53187">
    <property type="entry name" value="Zn-dependent exopeptidases"/>
    <property type="match status" value="1"/>
</dbReference>
<evidence type="ECO:0000256" key="1">
    <source>
        <dbReference type="ARBA" id="ARBA00004651"/>
    </source>
</evidence>
<evidence type="ECO:0000256" key="7">
    <source>
        <dbReference type="SAM" id="Coils"/>
    </source>
</evidence>
<feature type="transmembrane region" description="Helical" evidence="8">
    <location>
        <begin position="1349"/>
        <end position="1372"/>
    </location>
</feature>
<dbReference type="InterPro" id="IPR003838">
    <property type="entry name" value="ABC3_permease_C"/>
</dbReference>
<evidence type="ECO:0000256" key="6">
    <source>
        <dbReference type="ARBA" id="ARBA00038076"/>
    </source>
</evidence>
<feature type="transmembrane region" description="Helical" evidence="8">
    <location>
        <begin position="958"/>
        <end position="980"/>
    </location>
</feature>
<organism evidence="10 11">
    <name type="scientific">Syntrophobacter fumaroxidans (strain DSM 10017 / MPOB)</name>
    <dbReference type="NCBI Taxonomy" id="335543"/>
    <lineage>
        <taxon>Bacteria</taxon>
        <taxon>Pseudomonadati</taxon>
        <taxon>Thermodesulfobacteriota</taxon>
        <taxon>Syntrophobacteria</taxon>
        <taxon>Syntrophobacterales</taxon>
        <taxon>Syntrophobacteraceae</taxon>
        <taxon>Syntrophobacter</taxon>
    </lineage>
</organism>
<dbReference type="STRING" id="335543.Sfum_0251"/>
<comment type="similarity">
    <text evidence="6">Belongs to the ABC-4 integral membrane protein family.</text>
</comment>
<feature type="coiled-coil region" evidence="7">
    <location>
        <begin position="317"/>
        <end position="344"/>
    </location>
</feature>
<feature type="transmembrane region" description="Helical" evidence="8">
    <location>
        <begin position="925"/>
        <end position="946"/>
    </location>
</feature>
<evidence type="ECO:0000256" key="3">
    <source>
        <dbReference type="ARBA" id="ARBA00022692"/>
    </source>
</evidence>
<keyword evidence="11" id="KW-1185">Reference proteome</keyword>
<feature type="transmembrane region" description="Helical" evidence="8">
    <location>
        <begin position="1310"/>
        <end position="1329"/>
    </location>
</feature>
<dbReference type="GO" id="GO:0005886">
    <property type="term" value="C:plasma membrane"/>
    <property type="evidence" value="ECO:0007669"/>
    <property type="project" value="UniProtKB-SubCell"/>
</dbReference>
<keyword evidence="2" id="KW-1003">Cell membrane</keyword>
<evidence type="ECO:0000256" key="2">
    <source>
        <dbReference type="ARBA" id="ARBA00022475"/>
    </source>
</evidence>
<evidence type="ECO:0000256" key="5">
    <source>
        <dbReference type="ARBA" id="ARBA00023136"/>
    </source>
</evidence>
<feature type="transmembrane region" description="Helical" evidence="8">
    <location>
        <begin position="897"/>
        <end position="913"/>
    </location>
</feature>
<protein>
    <recommendedName>
        <fullName evidence="9">ABC3 transporter permease C-terminal domain-containing protein</fullName>
    </recommendedName>
</protein>
<dbReference type="InterPro" id="IPR046450">
    <property type="entry name" value="PA_dom_sf"/>
</dbReference>
<dbReference type="PANTHER" id="PTHR30572:SF4">
    <property type="entry name" value="ABC TRANSPORTER PERMEASE YTRF"/>
    <property type="match status" value="1"/>
</dbReference>
<feature type="transmembrane region" description="Helical" evidence="8">
    <location>
        <begin position="1392"/>
        <end position="1414"/>
    </location>
</feature>
<dbReference type="InParanoid" id="A0LEV0"/>
<dbReference type="HOGENOM" id="CLU_240525_0_0_7"/>
<dbReference type="InterPro" id="IPR050250">
    <property type="entry name" value="Macrolide_Exporter_MacB"/>
</dbReference>
<dbReference type="GO" id="GO:0022857">
    <property type="term" value="F:transmembrane transporter activity"/>
    <property type="evidence" value="ECO:0007669"/>
    <property type="project" value="TreeGrafter"/>
</dbReference>
<evidence type="ECO:0000259" key="9">
    <source>
        <dbReference type="Pfam" id="PF02687"/>
    </source>
</evidence>
<gene>
    <name evidence="10" type="ordered locus">Sfum_0251</name>
</gene>
<proteinExistence type="inferred from homology"/>
<keyword evidence="7" id="KW-0175">Coiled coil</keyword>
<comment type="subcellular location">
    <subcellularLocation>
        <location evidence="1">Cell membrane</location>
        <topology evidence="1">Multi-pass membrane protein</topology>
    </subcellularLocation>
</comment>
<evidence type="ECO:0000256" key="8">
    <source>
        <dbReference type="SAM" id="Phobius"/>
    </source>
</evidence>
<evidence type="ECO:0000313" key="10">
    <source>
        <dbReference type="EMBL" id="ABK15952.1"/>
    </source>
</evidence>
<dbReference type="eggNOG" id="COG2234">
    <property type="taxonomic scope" value="Bacteria"/>
</dbReference>
<evidence type="ECO:0000313" key="11">
    <source>
        <dbReference type="Proteomes" id="UP000001784"/>
    </source>
</evidence>